<accession>A0A451AZQ6</accession>
<dbReference type="EMBL" id="CAADFZ010000065">
    <property type="protein sequence ID" value="VFK65539.1"/>
    <property type="molecule type" value="Genomic_DNA"/>
</dbReference>
<organism evidence="3">
    <name type="scientific">Candidatus Kentrum sp. UNK</name>
    <dbReference type="NCBI Taxonomy" id="2126344"/>
    <lineage>
        <taxon>Bacteria</taxon>
        <taxon>Pseudomonadati</taxon>
        <taxon>Pseudomonadota</taxon>
        <taxon>Gammaproteobacteria</taxon>
        <taxon>Candidatus Kentrum</taxon>
    </lineage>
</organism>
<feature type="region of interest" description="Disordered" evidence="1">
    <location>
        <begin position="103"/>
        <end position="126"/>
    </location>
</feature>
<sequence length="212" mass="22455">MASFPKNEANMLILGREMIDGLKAKVDVFPNPPIAPADLENALEECMKAKEAAIEAQAAAEQATTAKNAAFEAFAEKMKVDLRYAEDTVNHDDAQLRAIGWGGRKPATAHGRARPAAQSGAEGERGGFHRAWLDEAGGRRQGECLPDPAPGTGGGQPLGACGDVHGDGEPAVGPATRQGAGVLRDRGEQDRRWTDEQYGNGGALKIRVKFEV</sequence>
<proteinExistence type="predicted"/>
<gene>
    <name evidence="2" type="ORF">BECKUNK1418G_GA0071005_10657</name>
    <name evidence="3" type="ORF">BECKUNK1418H_GA0071006_10707</name>
</gene>
<dbReference type="AlphaFoldDB" id="A0A451AZQ6"/>
<feature type="region of interest" description="Disordered" evidence="1">
    <location>
        <begin position="139"/>
        <end position="196"/>
    </location>
</feature>
<reference evidence="3" key="1">
    <citation type="submission" date="2019-02" db="EMBL/GenBank/DDBJ databases">
        <authorList>
            <person name="Gruber-Vodicka R. H."/>
            <person name="Seah K. B. B."/>
        </authorList>
    </citation>
    <scope>NUCLEOTIDE SEQUENCE</scope>
    <source>
        <strain evidence="3">BECK_BY19</strain>
        <strain evidence="2">BECK_BY8</strain>
    </source>
</reference>
<evidence type="ECO:0000313" key="3">
    <source>
        <dbReference type="EMBL" id="VFK71513.1"/>
    </source>
</evidence>
<name>A0A451AZQ6_9GAMM</name>
<evidence type="ECO:0000313" key="2">
    <source>
        <dbReference type="EMBL" id="VFK65539.1"/>
    </source>
</evidence>
<dbReference type="EMBL" id="CAADGD010000070">
    <property type="protein sequence ID" value="VFK71513.1"/>
    <property type="molecule type" value="Genomic_DNA"/>
</dbReference>
<evidence type="ECO:0000256" key="1">
    <source>
        <dbReference type="SAM" id="MobiDB-lite"/>
    </source>
</evidence>
<protein>
    <submittedName>
        <fullName evidence="3">Uncharacterized protein</fullName>
    </submittedName>
</protein>
<feature type="compositionally biased region" description="Basic and acidic residues" evidence="1">
    <location>
        <begin position="183"/>
        <end position="195"/>
    </location>
</feature>